<comment type="caution">
    <text evidence="1">The sequence shown here is derived from an EMBL/GenBank/DDBJ whole genome shotgun (WGS) entry which is preliminary data.</text>
</comment>
<dbReference type="Proteomes" id="UP000078228">
    <property type="component" value="Unassembled WGS sequence"/>
</dbReference>
<accession>A0A198UIF6</accession>
<evidence type="ECO:0000313" key="2">
    <source>
        <dbReference type="Proteomes" id="UP000078228"/>
    </source>
</evidence>
<keyword evidence="2" id="KW-1185">Reference proteome</keyword>
<evidence type="ECO:0000313" key="1">
    <source>
        <dbReference type="EMBL" id="OAU96074.1"/>
    </source>
</evidence>
<sequence length="41" mass="4303">MTTKIKNICALIFGMVFGAGLLLSGMANPAKVIGFLDIFGE</sequence>
<dbReference type="Pfam" id="PF20398">
    <property type="entry name" value="DUF6691"/>
    <property type="match status" value="1"/>
</dbReference>
<dbReference type="InterPro" id="IPR046513">
    <property type="entry name" value="DUF6691"/>
</dbReference>
<name>A0A198UIF6_MORCA</name>
<dbReference type="EMBL" id="LXHC01000020">
    <property type="protein sequence ID" value="OAU96074.1"/>
    <property type="molecule type" value="Genomic_DNA"/>
</dbReference>
<proteinExistence type="predicted"/>
<dbReference type="PATRIC" id="fig|480.237.peg.2104"/>
<reference evidence="1 2" key="1">
    <citation type="journal article" date="2016" name="Genome Biol. Evol.">
        <title>Comparative Genomic Analyses of the Moraxella catarrhalis Serosensitive and Seroresistant Lineages Demonstrate Their Independent Evolution.</title>
        <authorList>
            <person name="Earl J.P."/>
            <person name="de Vries S.P."/>
            <person name="Ahmed A."/>
            <person name="Powell E."/>
            <person name="Schultz M.P."/>
            <person name="Hermans P.W."/>
            <person name="Hill D.J."/>
            <person name="Zhou Z."/>
            <person name="Constantinidou C.I."/>
            <person name="Hu F.Z."/>
            <person name="Bootsma H.J."/>
            <person name="Ehrlich G.D."/>
        </authorList>
    </citation>
    <scope>NUCLEOTIDE SEQUENCE [LARGE SCALE GENOMIC DNA]</scope>
    <source>
        <strain evidence="1 2">Z7542</strain>
    </source>
</reference>
<dbReference type="AlphaFoldDB" id="A0A198UIF6"/>
<gene>
    <name evidence="1" type="ORF">AO384_1111</name>
</gene>
<organism evidence="1 2">
    <name type="scientific">Moraxella catarrhalis</name>
    <name type="common">Branhamella catarrhalis</name>
    <dbReference type="NCBI Taxonomy" id="480"/>
    <lineage>
        <taxon>Bacteria</taxon>
        <taxon>Pseudomonadati</taxon>
        <taxon>Pseudomonadota</taxon>
        <taxon>Gammaproteobacteria</taxon>
        <taxon>Moraxellales</taxon>
        <taxon>Moraxellaceae</taxon>
        <taxon>Moraxella</taxon>
    </lineage>
</organism>
<protein>
    <submittedName>
        <fullName evidence="1">Uncharacterized protein</fullName>
    </submittedName>
</protein>